<keyword evidence="2" id="KW-0285">Flavoprotein</keyword>
<dbReference type="InterPro" id="IPR002563">
    <property type="entry name" value="Flavin_Rdtase-like_dom"/>
</dbReference>
<gene>
    <name evidence="5" type="ORF">SUBVAR_06269</name>
</gene>
<dbReference type="GO" id="GO:0016646">
    <property type="term" value="F:oxidoreductase activity, acting on the CH-NH group of donors, NAD or NADP as acceptor"/>
    <property type="evidence" value="ECO:0007669"/>
    <property type="project" value="UniProtKB-ARBA"/>
</dbReference>
<dbReference type="EMBL" id="ACBY02000026">
    <property type="protein sequence ID" value="EFB75416.1"/>
    <property type="molecule type" value="Genomic_DNA"/>
</dbReference>
<evidence type="ECO:0000256" key="3">
    <source>
        <dbReference type="ARBA" id="ARBA00038054"/>
    </source>
</evidence>
<dbReference type="GO" id="GO:0010181">
    <property type="term" value="F:FMN binding"/>
    <property type="evidence" value="ECO:0007669"/>
    <property type="project" value="InterPro"/>
</dbReference>
<evidence type="ECO:0000259" key="4">
    <source>
        <dbReference type="SMART" id="SM00903"/>
    </source>
</evidence>
<organism evidence="5 6">
    <name type="scientific">Subdoligranulum variabile DSM 15176</name>
    <dbReference type="NCBI Taxonomy" id="411471"/>
    <lineage>
        <taxon>Bacteria</taxon>
        <taxon>Bacillati</taxon>
        <taxon>Bacillota</taxon>
        <taxon>Clostridia</taxon>
        <taxon>Eubacteriales</taxon>
        <taxon>Oscillospiraceae</taxon>
        <taxon>Subdoligranulum</taxon>
    </lineage>
</organism>
<protein>
    <submittedName>
        <fullName evidence="5">Flavoredoxin</fullName>
    </submittedName>
</protein>
<dbReference type="AlphaFoldDB" id="D1PPF4"/>
<evidence type="ECO:0000256" key="1">
    <source>
        <dbReference type="ARBA" id="ARBA00001917"/>
    </source>
</evidence>
<dbReference type="SUPFAM" id="SSF50475">
    <property type="entry name" value="FMN-binding split barrel"/>
    <property type="match status" value="1"/>
</dbReference>
<dbReference type="eggNOG" id="COG1853">
    <property type="taxonomic scope" value="Bacteria"/>
</dbReference>
<sequence length="206" mass="22267">MERKGRERIFLPQDTGGHETMRKNFGAKPWTYPQPVFILATYGEDGTPDAMNAAWGGISDDTQLSLCISAGHKTTANILARKAFTVSMATADQVVACDYVGIASGNTVANKLEKAGWHTTPSAFVDAPVIDELPMAVECRLVSYDPESCRLVGEIVNVSADESVLDADGKIDPDKLDPITFDPIHHVYRKLGNKVGNAFRDGAALK</sequence>
<dbReference type="PANTHER" id="PTHR43567">
    <property type="entry name" value="FLAVOREDOXIN-RELATED-RELATED"/>
    <property type="match status" value="1"/>
</dbReference>
<dbReference type="PANTHER" id="PTHR43567:SF1">
    <property type="entry name" value="FLAVOREDOXIN"/>
    <property type="match status" value="1"/>
</dbReference>
<keyword evidence="6" id="KW-1185">Reference proteome</keyword>
<proteinExistence type="inferred from homology"/>
<dbReference type="HOGENOM" id="CLU_059021_5_5_9"/>
<evidence type="ECO:0000256" key="2">
    <source>
        <dbReference type="ARBA" id="ARBA00022630"/>
    </source>
</evidence>
<comment type="cofactor">
    <cofactor evidence="1">
        <name>FMN</name>
        <dbReference type="ChEBI" id="CHEBI:58210"/>
    </cofactor>
</comment>
<dbReference type="Gene3D" id="2.30.110.10">
    <property type="entry name" value="Electron Transport, Fmn-binding Protein, Chain A"/>
    <property type="match status" value="1"/>
</dbReference>
<comment type="caution">
    <text evidence="5">The sequence shown here is derived from an EMBL/GenBank/DDBJ whole genome shotgun (WGS) entry which is preliminary data.</text>
</comment>
<evidence type="ECO:0000313" key="5">
    <source>
        <dbReference type="EMBL" id="EFB75416.1"/>
    </source>
</evidence>
<accession>D1PPF4</accession>
<dbReference type="Proteomes" id="UP000003438">
    <property type="component" value="Unassembled WGS sequence"/>
</dbReference>
<dbReference type="SMART" id="SM00903">
    <property type="entry name" value="Flavin_Reduct"/>
    <property type="match status" value="1"/>
</dbReference>
<dbReference type="InterPro" id="IPR052174">
    <property type="entry name" value="Flavoredoxin"/>
</dbReference>
<feature type="domain" description="Flavin reductase like" evidence="4">
    <location>
        <begin position="29"/>
        <end position="174"/>
    </location>
</feature>
<dbReference type="InterPro" id="IPR012349">
    <property type="entry name" value="Split_barrel_FMN-bd"/>
</dbReference>
<comment type="similarity">
    <text evidence="3">Belongs to the flavoredoxin family.</text>
</comment>
<dbReference type="Pfam" id="PF01613">
    <property type="entry name" value="Flavin_Reduct"/>
    <property type="match status" value="1"/>
</dbReference>
<dbReference type="STRING" id="411471.SUBVAR_06269"/>
<reference evidence="5" key="1">
    <citation type="submission" date="2009-12" db="EMBL/GenBank/DDBJ databases">
        <authorList>
            <person name="Weinstock G."/>
            <person name="Sodergren E."/>
            <person name="Clifton S."/>
            <person name="Fulton L."/>
            <person name="Fulton B."/>
            <person name="Courtney L."/>
            <person name="Fronick C."/>
            <person name="Harrison M."/>
            <person name="Strong C."/>
            <person name="Farmer C."/>
            <person name="Delahaunty K."/>
            <person name="Markovic C."/>
            <person name="Hall O."/>
            <person name="Minx P."/>
            <person name="Tomlinson C."/>
            <person name="Mitreva M."/>
            <person name="Nelson J."/>
            <person name="Hou S."/>
            <person name="Wollam A."/>
            <person name="Pepin K.H."/>
            <person name="Johnson M."/>
            <person name="Bhonagiri V."/>
            <person name="Nash W.E."/>
            <person name="Warren W."/>
            <person name="Chinwalla A."/>
            <person name="Mardis E.R."/>
            <person name="Wilson R.K."/>
        </authorList>
    </citation>
    <scope>NUCLEOTIDE SEQUENCE [LARGE SCALE GENOMIC DNA]</scope>
    <source>
        <strain evidence="5">DSM 15176</strain>
    </source>
</reference>
<evidence type="ECO:0000313" key="6">
    <source>
        <dbReference type="Proteomes" id="UP000003438"/>
    </source>
</evidence>
<name>D1PPF4_9FIRM</name>